<dbReference type="EMBL" id="JACHWY010000003">
    <property type="protein sequence ID" value="MBB3048579.1"/>
    <property type="molecule type" value="Genomic_DNA"/>
</dbReference>
<organism evidence="2 3">
    <name type="scientific">Litorivivens lipolytica</name>
    <dbReference type="NCBI Taxonomy" id="1524264"/>
    <lineage>
        <taxon>Bacteria</taxon>
        <taxon>Pseudomonadati</taxon>
        <taxon>Pseudomonadota</taxon>
        <taxon>Gammaproteobacteria</taxon>
        <taxon>Litorivivens</taxon>
    </lineage>
</organism>
<dbReference type="RefSeq" id="WP_183411360.1">
    <property type="nucleotide sequence ID" value="NZ_JACHWY010000003.1"/>
</dbReference>
<evidence type="ECO:0000313" key="3">
    <source>
        <dbReference type="Proteomes" id="UP000537130"/>
    </source>
</evidence>
<accession>A0A7W4W6Z5</accession>
<evidence type="ECO:0000256" key="1">
    <source>
        <dbReference type="SAM" id="Coils"/>
    </source>
</evidence>
<proteinExistence type="predicted"/>
<gene>
    <name evidence="2" type="ORF">FHR99_002853</name>
</gene>
<feature type="coiled-coil region" evidence="1">
    <location>
        <begin position="115"/>
        <end position="142"/>
    </location>
</feature>
<keyword evidence="1" id="KW-0175">Coiled coil</keyword>
<dbReference type="Proteomes" id="UP000537130">
    <property type="component" value="Unassembled WGS sequence"/>
</dbReference>
<evidence type="ECO:0000313" key="2">
    <source>
        <dbReference type="EMBL" id="MBB3048579.1"/>
    </source>
</evidence>
<name>A0A7W4W6Z5_9GAMM</name>
<comment type="caution">
    <text evidence="2">The sequence shown here is derived from an EMBL/GenBank/DDBJ whole genome shotgun (WGS) entry which is preliminary data.</text>
</comment>
<reference evidence="2 3" key="1">
    <citation type="submission" date="2020-08" db="EMBL/GenBank/DDBJ databases">
        <title>Genomic Encyclopedia of Type Strains, Phase III (KMG-III): the genomes of soil and plant-associated and newly described type strains.</title>
        <authorList>
            <person name="Whitman W."/>
        </authorList>
    </citation>
    <scope>NUCLEOTIDE SEQUENCE [LARGE SCALE GENOMIC DNA]</scope>
    <source>
        <strain evidence="2 3">CECT 8654</strain>
    </source>
</reference>
<keyword evidence="3" id="KW-1185">Reference proteome</keyword>
<sequence length="193" mass="22203">MLVMLVSGTAQADKVLYRYLDDEGRVVLNDTLPASAAGRGYEIIRPDGRLLESIDPALPEEEMEAERLRQEQEAAQRRWDESLLLRYSSVADIEDAKKRALGDIQVRISILKGNLNYLKTQVEREESRAAELERRNQEVSQAQKDTIATFKSQIADVEDLIAIREREKNQTETRFNRDIERFSVLLKAIGRKR</sequence>
<dbReference type="AlphaFoldDB" id="A0A7W4W6Z5"/>
<protein>
    <submittedName>
        <fullName evidence="2">Chromosome segregation ATPase</fullName>
    </submittedName>
</protein>